<dbReference type="AlphaFoldDB" id="A0AAJ1AG03"/>
<dbReference type="Proteomes" id="UP000825699">
    <property type="component" value="Unassembled WGS sequence"/>
</dbReference>
<evidence type="ECO:0000313" key="2">
    <source>
        <dbReference type="Proteomes" id="UP000825699"/>
    </source>
</evidence>
<evidence type="ECO:0000313" key="1">
    <source>
        <dbReference type="EMBL" id="MBY5633149.1"/>
    </source>
</evidence>
<dbReference type="RefSeq" id="WP_222263627.1">
    <property type="nucleotide sequence ID" value="NZ_JAAXEB010000030.1"/>
</dbReference>
<dbReference type="EMBL" id="JAAXEP010000031">
    <property type="protein sequence ID" value="MBY5633149.1"/>
    <property type="molecule type" value="Genomic_DNA"/>
</dbReference>
<accession>A0AAJ1AG03</accession>
<proteinExistence type="predicted"/>
<organism evidence="1 2">
    <name type="scientific">Rhizobium leguminosarum</name>
    <dbReference type="NCBI Taxonomy" id="384"/>
    <lineage>
        <taxon>Bacteria</taxon>
        <taxon>Pseudomonadati</taxon>
        <taxon>Pseudomonadota</taxon>
        <taxon>Alphaproteobacteria</taxon>
        <taxon>Hyphomicrobiales</taxon>
        <taxon>Rhizobiaceae</taxon>
        <taxon>Rhizobium/Agrobacterium group</taxon>
        <taxon>Rhizobium</taxon>
    </lineage>
</organism>
<name>A0AAJ1AG03_RHILE</name>
<reference evidence="1" key="1">
    <citation type="submission" date="2020-04" db="EMBL/GenBank/DDBJ databases">
        <title>Global-level population genomics supports evidence of horizontal gene transfer on evolution of Rhizobia in Lentils.</title>
        <authorList>
            <person name="Gai Y."/>
            <person name="Cook D."/>
            <person name="Riely B."/>
        </authorList>
    </citation>
    <scope>NUCLEOTIDE SEQUENCE</scope>
    <source>
        <strain evidence="1">Derici101B</strain>
    </source>
</reference>
<comment type="caution">
    <text evidence="1">The sequence shown here is derived from an EMBL/GenBank/DDBJ whole genome shotgun (WGS) entry which is preliminary data.</text>
</comment>
<protein>
    <submittedName>
        <fullName evidence="1">DUF1788 domain-containing protein</fullName>
    </submittedName>
</protein>
<sequence length="181" mass="19977">MNTFDDILAAYTKQVLLPWAADTPPVGRIWVVWYEKALQRRFTGRLGEFEHATQKAGHGWHHLDLAPWFGKWIARHEFFAALVEQPKELRGLLPDIEDALVSDMKGALAACSPNDVLAVDGCGALFGVARISTLISRIADSVPGRLLVGFPGKHSGGVYRLLDARDGWNYHAIPIPPDNAL</sequence>
<gene>
    <name evidence="1" type="ORF">HFO42_34600</name>
</gene>